<dbReference type="Proteomes" id="UP000318483">
    <property type="component" value="Chromosome"/>
</dbReference>
<gene>
    <name evidence="1" type="ORF">FPZ52_09375</name>
</gene>
<keyword evidence="2" id="KW-1185">Reference proteome</keyword>
<dbReference type="OrthoDB" id="7605215at2"/>
<evidence type="ECO:0000313" key="2">
    <source>
        <dbReference type="Proteomes" id="UP000318483"/>
    </source>
</evidence>
<protein>
    <recommendedName>
        <fullName evidence="3">PhiE125 gp8 family phage protein</fullName>
    </recommendedName>
</protein>
<dbReference type="RefSeq" id="WP_146365187.1">
    <property type="nucleotide sequence ID" value="NZ_CP042261.1"/>
</dbReference>
<evidence type="ECO:0008006" key="3">
    <source>
        <dbReference type="Google" id="ProtNLM"/>
    </source>
</evidence>
<organism evidence="1 2">
    <name type="scientific">Qingshengfaniella alkalisoli</name>
    <dbReference type="NCBI Taxonomy" id="2599296"/>
    <lineage>
        <taxon>Bacteria</taxon>
        <taxon>Pseudomonadati</taxon>
        <taxon>Pseudomonadota</taxon>
        <taxon>Alphaproteobacteria</taxon>
        <taxon>Rhodobacterales</taxon>
        <taxon>Paracoccaceae</taxon>
        <taxon>Qingshengfaniella</taxon>
    </lineage>
</organism>
<proteinExistence type="predicted"/>
<dbReference type="KEGG" id="lit:FPZ52_09375"/>
<accession>A0A5B8J644</accession>
<reference evidence="1 2" key="1">
    <citation type="submission" date="2019-07" db="EMBL/GenBank/DDBJ databases">
        <title>Litoreibacter alkalisoli sp. nov., isolated from saline-alkaline soil.</title>
        <authorList>
            <person name="Wang S."/>
            <person name="Xu L."/>
            <person name="Xing Y.-T."/>
            <person name="Sun J.-Q."/>
        </authorList>
    </citation>
    <scope>NUCLEOTIDE SEQUENCE [LARGE SCALE GENOMIC DNA]</scope>
    <source>
        <strain evidence="1 2">LN3S51</strain>
    </source>
</reference>
<name>A0A5B8J644_9RHOB</name>
<dbReference type="AlphaFoldDB" id="A0A5B8J644"/>
<dbReference type="EMBL" id="CP042261">
    <property type="protein sequence ID" value="QDY69810.1"/>
    <property type="molecule type" value="Genomic_DNA"/>
</dbReference>
<sequence length="181" mass="20265">MAVTITQNEIAPDQFPEIAPYPHRHVDDLLPEEAALSHMVIWQRIEQYIAYRFVPRTVVWHVEGEGHWTPPLAPATITAALVWENGGWSETTLPAGPYGYCLPGDGPYKITATVGEEGATVPEDVHEAYRRLHEYFRGVAEQFKADAALRSFDGDDIAPNWTARALQLSGAADLLRPYRRV</sequence>
<evidence type="ECO:0000313" key="1">
    <source>
        <dbReference type="EMBL" id="QDY69810.1"/>
    </source>
</evidence>